<gene>
    <name evidence="2" type="ORF">ENU14_01555</name>
</gene>
<proteinExistence type="predicted"/>
<name>A0A7C4H8K7_STAMA</name>
<organism evidence="2">
    <name type="scientific">Staphylothermus marinus</name>
    <dbReference type="NCBI Taxonomy" id="2280"/>
    <lineage>
        <taxon>Archaea</taxon>
        <taxon>Thermoproteota</taxon>
        <taxon>Thermoprotei</taxon>
        <taxon>Desulfurococcales</taxon>
        <taxon>Desulfurococcaceae</taxon>
        <taxon>Staphylothermus</taxon>
    </lineage>
</organism>
<dbReference type="AlphaFoldDB" id="A0A7C4H8K7"/>
<feature type="transmembrane region" description="Helical" evidence="1">
    <location>
        <begin position="91"/>
        <end position="111"/>
    </location>
</feature>
<keyword evidence="1" id="KW-0812">Transmembrane</keyword>
<reference evidence="2" key="1">
    <citation type="journal article" date="2020" name="mSystems">
        <title>Genome- and Community-Level Interaction Insights into Carbon Utilization and Element Cycling Functions of Hydrothermarchaeota in Hydrothermal Sediment.</title>
        <authorList>
            <person name="Zhou Z."/>
            <person name="Liu Y."/>
            <person name="Xu W."/>
            <person name="Pan J."/>
            <person name="Luo Z.H."/>
            <person name="Li M."/>
        </authorList>
    </citation>
    <scope>NUCLEOTIDE SEQUENCE [LARGE SCALE GENOMIC DNA]</scope>
    <source>
        <strain evidence="2">SpSt-642</strain>
    </source>
</reference>
<dbReference type="InterPro" id="IPR009198">
    <property type="entry name" value="UCP014484_TM"/>
</dbReference>
<keyword evidence="1" id="KW-1133">Transmembrane helix</keyword>
<accession>A0A7C4H8K7</accession>
<feature type="transmembrane region" description="Helical" evidence="1">
    <location>
        <begin position="131"/>
        <end position="152"/>
    </location>
</feature>
<comment type="caution">
    <text evidence="2">The sequence shown here is derived from an EMBL/GenBank/DDBJ whole genome shotgun (WGS) entry which is preliminary data.</text>
</comment>
<feature type="transmembrane region" description="Helical" evidence="1">
    <location>
        <begin position="31"/>
        <end position="48"/>
    </location>
</feature>
<evidence type="ECO:0000256" key="1">
    <source>
        <dbReference type="SAM" id="Phobius"/>
    </source>
</evidence>
<evidence type="ECO:0000313" key="2">
    <source>
        <dbReference type="EMBL" id="HGM58263.1"/>
    </source>
</evidence>
<dbReference type="Pfam" id="PF09973">
    <property type="entry name" value="DUF2208"/>
    <property type="match status" value="1"/>
</dbReference>
<keyword evidence="1" id="KW-0472">Membrane</keyword>
<sequence length="240" mass="28032">MIEKGSRRTNILISQLSILIISLVSTFIPQYSFFVFLIYFIVLMFIMFRKTRVWSKPPSQRDLGSPLFRESSAFKIAMFDKILIDELKKQARASMVLMITTLLVLVILPLYRGIVFPLTSMLFSIIFDNPIIVLFLSFLVMYEIIFGLMSLLRSLTLSRSGLFNLMLPQSFILYRNGIVLNDRFYIGLTHDYCYEYSSERRFVEIKNRSRQSAVIRLYTDAVSELRDRIRDIGLKDCSMS</sequence>
<protein>
    <submittedName>
        <fullName evidence="2">DUF2208 domain-containing protein</fullName>
    </submittedName>
</protein>
<dbReference type="EMBL" id="DTBJ01000016">
    <property type="protein sequence ID" value="HGM58263.1"/>
    <property type="molecule type" value="Genomic_DNA"/>
</dbReference>